<evidence type="ECO:0000259" key="1">
    <source>
        <dbReference type="PROSITE" id="PS51372"/>
    </source>
</evidence>
<dbReference type="Gene3D" id="1.10.1790.10">
    <property type="entry name" value="PRD domain"/>
    <property type="match status" value="1"/>
</dbReference>
<dbReference type="RefSeq" id="WP_345586176.1">
    <property type="nucleotide sequence ID" value="NZ_BAABJG010000003.1"/>
</dbReference>
<dbReference type="Proteomes" id="UP001597180">
    <property type="component" value="Unassembled WGS sequence"/>
</dbReference>
<keyword evidence="3" id="KW-1185">Reference proteome</keyword>
<feature type="domain" description="PRD" evidence="1">
    <location>
        <begin position="19"/>
        <end position="123"/>
    </location>
</feature>
<dbReference type="SUPFAM" id="SSF63520">
    <property type="entry name" value="PTS-regulatory domain, PRD"/>
    <property type="match status" value="1"/>
</dbReference>
<gene>
    <name evidence="2" type="ORF">ACFQ4B_17485</name>
</gene>
<dbReference type="Pfam" id="PF00874">
    <property type="entry name" value="PRD"/>
    <property type="match status" value="1"/>
</dbReference>
<proteinExistence type="predicted"/>
<dbReference type="InterPro" id="IPR036634">
    <property type="entry name" value="PRD_sf"/>
</dbReference>
<dbReference type="EMBL" id="JBHTLU010000019">
    <property type="protein sequence ID" value="MFD1221915.1"/>
    <property type="molecule type" value="Genomic_DNA"/>
</dbReference>
<protein>
    <submittedName>
        <fullName evidence="2">PRD domain-containing protein</fullName>
    </submittedName>
</protein>
<sequence>MQMMENLLKEIPEKTTVTEAELNELRPVLDFMTDIARESGLNLSYEKTLVIGIHLLAFMRRVKNNEYLPELDEEMFDEVSPELVDLSKRVLQQALKTSERQLDTAEIFYLTVHFEAAKFNEEG</sequence>
<reference evidence="3" key="1">
    <citation type="journal article" date="2019" name="Int. J. Syst. Evol. Microbiol.">
        <title>The Global Catalogue of Microorganisms (GCM) 10K type strain sequencing project: providing services to taxonomists for standard genome sequencing and annotation.</title>
        <authorList>
            <consortium name="The Broad Institute Genomics Platform"/>
            <consortium name="The Broad Institute Genome Sequencing Center for Infectious Disease"/>
            <person name="Wu L."/>
            <person name="Ma J."/>
        </authorList>
    </citation>
    <scope>NUCLEOTIDE SEQUENCE [LARGE SCALE GENOMIC DNA]</scope>
    <source>
        <strain evidence="3">CCUG 53270</strain>
    </source>
</reference>
<dbReference type="InterPro" id="IPR011608">
    <property type="entry name" value="PRD"/>
</dbReference>
<dbReference type="PROSITE" id="PS51372">
    <property type="entry name" value="PRD_2"/>
    <property type="match status" value="1"/>
</dbReference>
<evidence type="ECO:0000313" key="2">
    <source>
        <dbReference type="EMBL" id="MFD1221915.1"/>
    </source>
</evidence>
<comment type="caution">
    <text evidence="2">The sequence shown here is derived from an EMBL/GenBank/DDBJ whole genome shotgun (WGS) entry which is preliminary data.</text>
</comment>
<organism evidence="2 3">
    <name type="scientific">Paenibacillus vulneris</name>
    <dbReference type="NCBI Taxonomy" id="1133364"/>
    <lineage>
        <taxon>Bacteria</taxon>
        <taxon>Bacillati</taxon>
        <taxon>Bacillota</taxon>
        <taxon>Bacilli</taxon>
        <taxon>Bacillales</taxon>
        <taxon>Paenibacillaceae</taxon>
        <taxon>Paenibacillus</taxon>
    </lineage>
</organism>
<accession>A0ABW3UMF5</accession>
<name>A0ABW3UMF5_9BACL</name>
<evidence type="ECO:0000313" key="3">
    <source>
        <dbReference type="Proteomes" id="UP001597180"/>
    </source>
</evidence>